<dbReference type="Gene3D" id="3.40.50.150">
    <property type="entry name" value="Vaccinia Virus protein VP39"/>
    <property type="match status" value="1"/>
</dbReference>
<dbReference type="PANTHER" id="PTHR14614:SF130">
    <property type="entry name" value="PROTEIN-LYSINE N-METHYLTRANSFERASE EEF2KMT"/>
    <property type="match status" value="1"/>
</dbReference>
<dbReference type="InterPro" id="IPR029063">
    <property type="entry name" value="SAM-dependent_MTases_sf"/>
</dbReference>
<dbReference type="InterPro" id="IPR029426">
    <property type="entry name" value="FAM86_N"/>
</dbReference>
<organism evidence="4 5">
    <name type="scientific">Dissophora globulifera</name>
    <dbReference type="NCBI Taxonomy" id="979702"/>
    <lineage>
        <taxon>Eukaryota</taxon>
        <taxon>Fungi</taxon>
        <taxon>Fungi incertae sedis</taxon>
        <taxon>Mucoromycota</taxon>
        <taxon>Mortierellomycotina</taxon>
        <taxon>Mortierellomycetes</taxon>
        <taxon>Mortierellales</taxon>
        <taxon>Mortierellaceae</taxon>
        <taxon>Dissophora</taxon>
    </lineage>
</organism>
<evidence type="ECO:0000256" key="1">
    <source>
        <dbReference type="ARBA" id="ARBA00005511"/>
    </source>
</evidence>
<dbReference type="GO" id="GO:0016740">
    <property type="term" value="F:transferase activity"/>
    <property type="evidence" value="ECO:0007669"/>
    <property type="project" value="UniProtKB-KW"/>
</dbReference>
<dbReference type="CDD" id="cd02440">
    <property type="entry name" value="AdoMet_MTases"/>
    <property type="match status" value="1"/>
</dbReference>
<name>A0A9P6RT42_9FUNG</name>
<evidence type="ECO:0000313" key="4">
    <source>
        <dbReference type="EMBL" id="KAG0328896.1"/>
    </source>
</evidence>
<dbReference type="EMBL" id="JAAAIP010000026">
    <property type="protein sequence ID" value="KAG0328896.1"/>
    <property type="molecule type" value="Genomic_DNA"/>
</dbReference>
<dbReference type="Pfam" id="PF14904">
    <property type="entry name" value="FAM86"/>
    <property type="match status" value="1"/>
</dbReference>
<comment type="caution">
    <text evidence="4">The sequence shown here is derived from an EMBL/GenBank/DDBJ whole genome shotgun (WGS) entry which is preliminary data.</text>
</comment>
<proteinExistence type="inferred from homology"/>
<protein>
    <submittedName>
        <fullName evidence="4">Protein fam86a</fullName>
    </submittedName>
</protein>
<dbReference type="Proteomes" id="UP000738325">
    <property type="component" value="Unassembled WGS sequence"/>
</dbReference>
<dbReference type="PANTHER" id="PTHR14614">
    <property type="entry name" value="HEPATOCELLULAR CARCINOMA-ASSOCIATED ANTIGEN"/>
    <property type="match status" value="1"/>
</dbReference>
<keyword evidence="5" id="KW-1185">Reference proteome</keyword>
<feature type="domain" description="FAM86 N-terminal" evidence="3">
    <location>
        <begin position="12"/>
        <end position="109"/>
    </location>
</feature>
<accession>A0A9P6RT42</accession>
<dbReference type="InterPro" id="IPR019410">
    <property type="entry name" value="Methyltransf_16"/>
</dbReference>
<reference evidence="4" key="1">
    <citation type="journal article" date="2020" name="Fungal Divers.">
        <title>Resolving the Mortierellaceae phylogeny through synthesis of multi-gene phylogenetics and phylogenomics.</title>
        <authorList>
            <person name="Vandepol N."/>
            <person name="Liber J."/>
            <person name="Desiro A."/>
            <person name="Na H."/>
            <person name="Kennedy M."/>
            <person name="Barry K."/>
            <person name="Grigoriev I.V."/>
            <person name="Miller A.N."/>
            <person name="O'Donnell K."/>
            <person name="Stajich J.E."/>
            <person name="Bonito G."/>
        </authorList>
    </citation>
    <scope>NUCLEOTIDE SEQUENCE</scope>
    <source>
        <strain evidence="4">REB-010B</strain>
    </source>
</reference>
<sequence length="341" mass="37989">MDQDSSMLVLLIKRQFLQMRQLRQFQWSLTESIASSGSTTKSSSVATSLSATTPEMQQAIVDKVFYDPHVMKHPPSPTYQYSFLKKLITMIEGENVHEISSDLLEIFADLIMTAPKRPEDGGPPLEPCFKSYSLDRECKKLVTVMEEQTTISSGTTGLRTWEASFWLAEYFISHPEALEGKNVVDIGCGVGFLGIACALLGAKKVVLTDGNTEVLSMARNNISYNVVPCPTTASLLDWENFTKEQIAALEADVLILSDLTYDPTNITPLVNVLKAILVKGVSAYMSSAIRNPKTFVDFFARIKQECVGVEIDELPLQDADHLFFFDTDTVQTVKVFHLYFP</sequence>
<comment type="similarity">
    <text evidence="1">Belongs to the class I-like SAM-binding methyltransferase superfamily. EEF2KMT family.</text>
</comment>
<gene>
    <name evidence="4" type="primary">FAM86A</name>
    <name evidence="4" type="ORF">BGZ99_004208</name>
</gene>
<dbReference type="Pfam" id="PF10294">
    <property type="entry name" value="Methyltransf_16"/>
    <property type="match status" value="1"/>
</dbReference>
<dbReference type="OrthoDB" id="194386at2759"/>
<evidence type="ECO:0000313" key="5">
    <source>
        <dbReference type="Proteomes" id="UP000738325"/>
    </source>
</evidence>
<evidence type="ECO:0000256" key="2">
    <source>
        <dbReference type="ARBA" id="ARBA00022679"/>
    </source>
</evidence>
<evidence type="ECO:0000259" key="3">
    <source>
        <dbReference type="Pfam" id="PF14904"/>
    </source>
</evidence>
<dbReference type="AlphaFoldDB" id="A0A9P6RT42"/>
<dbReference type="SUPFAM" id="SSF53335">
    <property type="entry name" value="S-adenosyl-L-methionine-dependent methyltransferases"/>
    <property type="match status" value="1"/>
</dbReference>
<keyword evidence="2" id="KW-0808">Transferase</keyword>